<accession>A0A0F9PAA5</accession>
<reference evidence="6" key="1">
    <citation type="journal article" date="2015" name="Nature">
        <title>Complex archaea that bridge the gap between prokaryotes and eukaryotes.</title>
        <authorList>
            <person name="Spang A."/>
            <person name="Saw J.H."/>
            <person name="Jorgensen S.L."/>
            <person name="Zaremba-Niedzwiedzka K."/>
            <person name="Martijn J."/>
            <person name="Lind A.E."/>
            <person name="van Eijk R."/>
            <person name="Schleper C."/>
            <person name="Guy L."/>
            <person name="Ettema T.J."/>
        </authorList>
    </citation>
    <scope>NUCLEOTIDE SEQUENCE</scope>
</reference>
<proteinExistence type="inferred from homology"/>
<keyword evidence="3" id="KW-0479">Metal-binding</keyword>
<dbReference type="InterPro" id="IPR023572">
    <property type="entry name" value="Archease_dom"/>
</dbReference>
<protein>
    <recommendedName>
        <fullName evidence="5">Archease domain-containing protein</fullName>
    </recommendedName>
</protein>
<dbReference type="Gene3D" id="3.55.10.10">
    <property type="entry name" value="Archease domain"/>
    <property type="match status" value="1"/>
</dbReference>
<dbReference type="InterPro" id="IPR002804">
    <property type="entry name" value="Archease"/>
</dbReference>
<evidence type="ECO:0000256" key="4">
    <source>
        <dbReference type="ARBA" id="ARBA00022837"/>
    </source>
</evidence>
<sequence length="136" mass="15519">MEFEVLAHVSETGIRAYGKNIEESFENAAKAMFSIITEPGKVSPDQELKINISAKNNSELLVDWLNELLFYFDSKGFLFSEFDLHIKDGELVGIASGEIYEAQKHPLKTQIKATTYYNLEVEEENGKSWVQVYFDV</sequence>
<dbReference type="EMBL" id="LAZR01003149">
    <property type="protein sequence ID" value="KKN21422.1"/>
    <property type="molecule type" value="Genomic_DNA"/>
</dbReference>
<dbReference type="GO" id="GO:0008033">
    <property type="term" value="P:tRNA processing"/>
    <property type="evidence" value="ECO:0007669"/>
    <property type="project" value="UniProtKB-KW"/>
</dbReference>
<name>A0A0F9PAA5_9ZZZZ</name>
<dbReference type="PANTHER" id="PTHR12682:SF11">
    <property type="entry name" value="PROTEIN ARCHEASE"/>
    <property type="match status" value="1"/>
</dbReference>
<gene>
    <name evidence="6" type="ORF">LCGC14_0925630</name>
</gene>
<keyword evidence="2" id="KW-0819">tRNA processing</keyword>
<keyword evidence="4" id="KW-0106">Calcium</keyword>
<dbReference type="Pfam" id="PF01951">
    <property type="entry name" value="Archease"/>
    <property type="match status" value="1"/>
</dbReference>
<dbReference type="InterPro" id="IPR036820">
    <property type="entry name" value="Archease_dom_sf"/>
</dbReference>
<dbReference type="SUPFAM" id="SSF69819">
    <property type="entry name" value="MTH1598-like"/>
    <property type="match status" value="1"/>
</dbReference>
<organism evidence="6">
    <name type="scientific">marine sediment metagenome</name>
    <dbReference type="NCBI Taxonomy" id="412755"/>
    <lineage>
        <taxon>unclassified sequences</taxon>
        <taxon>metagenomes</taxon>
        <taxon>ecological metagenomes</taxon>
    </lineage>
</organism>
<dbReference type="PANTHER" id="PTHR12682">
    <property type="entry name" value="ARCHEASE"/>
    <property type="match status" value="1"/>
</dbReference>
<comment type="caution">
    <text evidence="6">The sequence shown here is derived from an EMBL/GenBank/DDBJ whole genome shotgun (WGS) entry which is preliminary data.</text>
</comment>
<dbReference type="AlphaFoldDB" id="A0A0F9PAA5"/>
<evidence type="ECO:0000259" key="5">
    <source>
        <dbReference type="Pfam" id="PF01951"/>
    </source>
</evidence>
<evidence type="ECO:0000313" key="6">
    <source>
        <dbReference type="EMBL" id="KKN21422.1"/>
    </source>
</evidence>
<evidence type="ECO:0000256" key="3">
    <source>
        <dbReference type="ARBA" id="ARBA00022723"/>
    </source>
</evidence>
<comment type="similarity">
    <text evidence="1">Belongs to the archease family.</text>
</comment>
<feature type="domain" description="Archease" evidence="5">
    <location>
        <begin position="3"/>
        <end position="136"/>
    </location>
</feature>
<evidence type="ECO:0000256" key="1">
    <source>
        <dbReference type="ARBA" id="ARBA00007963"/>
    </source>
</evidence>
<dbReference type="GO" id="GO:0046872">
    <property type="term" value="F:metal ion binding"/>
    <property type="evidence" value="ECO:0007669"/>
    <property type="project" value="UniProtKB-KW"/>
</dbReference>
<evidence type="ECO:0000256" key="2">
    <source>
        <dbReference type="ARBA" id="ARBA00022694"/>
    </source>
</evidence>